<dbReference type="STRING" id="453.Lfee_2513"/>
<accession>A0A0W0TGV6</accession>
<dbReference type="PATRIC" id="fig|453.4.peg.2757"/>
<feature type="region of interest" description="Disordered" evidence="1">
    <location>
        <begin position="91"/>
        <end position="110"/>
    </location>
</feature>
<reference evidence="3 5" key="2">
    <citation type="submission" date="2018-06" db="EMBL/GenBank/DDBJ databases">
        <authorList>
            <consortium name="Pathogen Informatics"/>
            <person name="Doyle S."/>
        </authorList>
    </citation>
    <scope>NUCLEOTIDE SEQUENCE [LARGE SCALE GENOMIC DNA]</scope>
    <source>
        <strain evidence="3 5">NCTC12022</strain>
    </source>
</reference>
<organism evidence="2 4">
    <name type="scientific">Legionella feeleii</name>
    <dbReference type="NCBI Taxonomy" id="453"/>
    <lineage>
        <taxon>Bacteria</taxon>
        <taxon>Pseudomonadati</taxon>
        <taxon>Pseudomonadota</taxon>
        <taxon>Gammaproteobacteria</taxon>
        <taxon>Legionellales</taxon>
        <taxon>Legionellaceae</taxon>
        <taxon>Legionella</taxon>
    </lineage>
</organism>
<protein>
    <submittedName>
        <fullName evidence="3">Legionella vir region protein LvrA</fullName>
    </submittedName>
</protein>
<evidence type="ECO:0000256" key="1">
    <source>
        <dbReference type="SAM" id="MobiDB-lite"/>
    </source>
</evidence>
<feature type="compositionally biased region" description="Polar residues" evidence="1">
    <location>
        <begin position="217"/>
        <end position="226"/>
    </location>
</feature>
<name>A0A0W0TGV6_9GAMM</name>
<keyword evidence="4" id="KW-1185">Reference proteome</keyword>
<dbReference type="Proteomes" id="UP000251942">
    <property type="component" value="Unassembled WGS sequence"/>
</dbReference>
<evidence type="ECO:0000313" key="5">
    <source>
        <dbReference type="Proteomes" id="UP000251942"/>
    </source>
</evidence>
<evidence type="ECO:0000313" key="4">
    <source>
        <dbReference type="Proteomes" id="UP000054698"/>
    </source>
</evidence>
<evidence type="ECO:0000313" key="2">
    <source>
        <dbReference type="EMBL" id="KTC94849.1"/>
    </source>
</evidence>
<sequence length="284" mass="32274">MHSLFKHCDFKTGRITNITMEQMQRDLYVAPASGRKRQKVTADTIRGAFRTIQKFKPKEFIFSVEKQRIVIELPFIRDLFADFDAQNKEATVKAGEGESEETQASSCEKSEIPTVSTAAKIADLTSTAELNTPVKKFNINNINNNNKALPKKQPITDSFTPSSETIEQALSLGYHDAHKPEVIADFIAKNKAWGSAFADYQPVYLNFLMRRAERLQRNNQQPSSSGRDFHADRRQPSKARPLTASERVIRAYADEFDYCERTGQFFEKGYLAQSINRCVMEATL</sequence>
<dbReference type="EMBL" id="UASS01000032">
    <property type="protein sequence ID" value="SPX62068.1"/>
    <property type="molecule type" value="Genomic_DNA"/>
</dbReference>
<feature type="region of interest" description="Disordered" evidence="1">
    <location>
        <begin position="216"/>
        <end position="243"/>
    </location>
</feature>
<dbReference type="Proteomes" id="UP000054698">
    <property type="component" value="Unassembled WGS sequence"/>
</dbReference>
<reference evidence="2 4" key="1">
    <citation type="submission" date="2015-11" db="EMBL/GenBank/DDBJ databases">
        <title>Genomic analysis of 38 Legionella species identifies large and diverse effector repertoires.</title>
        <authorList>
            <person name="Burstein D."/>
            <person name="Amaro F."/>
            <person name="Zusman T."/>
            <person name="Lifshitz Z."/>
            <person name="Cohen O."/>
            <person name="Gilbert J.A."/>
            <person name="Pupko T."/>
            <person name="Shuman H.A."/>
            <person name="Segal G."/>
        </authorList>
    </citation>
    <scope>NUCLEOTIDE SEQUENCE [LARGE SCALE GENOMIC DNA]</scope>
    <source>
        <strain evidence="2 4">WO-44C</strain>
    </source>
</reference>
<evidence type="ECO:0000313" key="3">
    <source>
        <dbReference type="EMBL" id="SPX62068.1"/>
    </source>
</evidence>
<gene>
    <name evidence="2" type="ORF">Lfee_2513</name>
    <name evidence="3" type="ORF">NCTC12022_02825</name>
</gene>
<dbReference type="EMBL" id="LNYB01000085">
    <property type="protein sequence ID" value="KTC94849.1"/>
    <property type="molecule type" value="Genomic_DNA"/>
</dbReference>
<proteinExistence type="predicted"/>
<dbReference type="AlphaFoldDB" id="A0A0W0TGV6"/>